<comment type="caution">
    <text evidence="1">The sequence shown here is derived from an EMBL/GenBank/DDBJ whole genome shotgun (WGS) entry which is preliminary data.</text>
</comment>
<dbReference type="RefSeq" id="WP_031595325.1">
    <property type="nucleotide sequence ID" value="NZ_NIAY01000061.1"/>
</dbReference>
<dbReference type="EMBL" id="NIAY01000061">
    <property type="protein sequence ID" value="PAB32803.1"/>
    <property type="molecule type" value="Genomic_DNA"/>
</dbReference>
<dbReference type="AlphaFoldDB" id="A0A267KEU3"/>
<name>A0A267KEU3_PSESS</name>
<evidence type="ECO:0000313" key="1">
    <source>
        <dbReference type="EMBL" id="PAB32803.1"/>
    </source>
</evidence>
<organism evidence="1 2">
    <name type="scientific">Pseudomonas savastanoi pv. nerii</name>
    <dbReference type="NCBI Taxonomy" id="360921"/>
    <lineage>
        <taxon>Bacteria</taxon>
        <taxon>Pseudomonadati</taxon>
        <taxon>Pseudomonadota</taxon>
        <taxon>Gammaproteobacteria</taxon>
        <taxon>Pseudomonadales</taxon>
        <taxon>Pseudomonadaceae</taxon>
        <taxon>Pseudomonas</taxon>
    </lineage>
</organism>
<protein>
    <submittedName>
        <fullName evidence="1">Uncharacterized protein</fullName>
    </submittedName>
</protein>
<proteinExistence type="predicted"/>
<dbReference type="Proteomes" id="UP000216306">
    <property type="component" value="Unassembled WGS sequence"/>
</dbReference>
<evidence type="ECO:0000313" key="2">
    <source>
        <dbReference type="Proteomes" id="UP000216306"/>
    </source>
</evidence>
<reference evidence="1 2" key="1">
    <citation type="submission" date="2017-05" db="EMBL/GenBank/DDBJ databases">
        <title>Comparative genomic of Pseudomonas savastanoi pathovars.</title>
        <authorList>
            <person name="Pintado A."/>
            <person name="Moreno-Perez A."/>
            <person name="Caballo-Ponce E."/>
            <person name="Murillo J."/>
            <person name="Bardaji L."/>
            <person name="Cerboneschi M."/>
            <person name="Rodriguez-Palenzuela P."/>
            <person name="Ramos C."/>
            <person name="Tegli S."/>
        </authorList>
    </citation>
    <scope>NUCLEOTIDE SEQUENCE [LARGE SCALE GENOMIC DNA]</scope>
    <source>
        <strain evidence="1 2">ESC 23</strain>
    </source>
</reference>
<gene>
    <name evidence="1" type="ORF">CC205_13480</name>
</gene>
<accession>A0A267KEU3</accession>
<sequence>MAALSVEEQYDRVEEFAVLLAAAELLAANNWEVTFTDDIRANFKRHGPRTHLSHAQRETLERIANN</sequence>